<keyword evidence="3" id="KW-1185">Reference proteome</keyword>
<reference evidence="3" key="1">
    <citation type="submission" date="2009-02" db="EMBL/GenBank/DDBJ databases">
        <title>Annotation of Streptomyces viridochromogenes strain DSM 40736.</title>
        <authorList>
            <consortium name="The Broad Institute Genome Sequencing Platform"/>
            <consortium name="Broad Institute Microbial Sequencing Center"/>
            <person name="Fischbach M."/>
            <person name="Godfrey P."/>
            <person name="Ward D."/>
            <person name="Young S."/>
            <person name="Zeng Q."/>
            <person name="Koehrsen M."/>
            <person name="Alvarado L."/>
            <person name="Berlin A.M."/>
            <person name="Bochicchio J."/>
            <person name="Borenstein D."/>
            <person name="Chapman S.B."/>
            <person name="Chen Z."/>
            <person name="Engels R."/>
            <person name="Freedman E."/>
            <person name="Gellesch M."/>
            <person name="Goldberg J."/>
            <person name="Griggs A."/>
            <person name="Gujja S."/>
            <person name="Heilman E.R."/>
            <person name="Heiman D.I."/>
            <person name="Hepburn T.A."/>
            <person name="Howarth C."/>
            <person name="Jen D."/>
            <person name="Larson L."/>
            <person name="Lewis B."/>
            <person name="Mehta T."/>
            <person name="Park D."/>
            <person name="Pearson M."/>
            <person name="Richards J."/>
            <person name="Roberts A."/>
            <person name="Saif S."/>
            <person name="Shea T.D."/>
            <person name="Shenoy N."/>
            <person name="Sisk P."/>
            <person name="Stolte C."/>
            <person name="Sykes S.N."/>
            <person name="Thomson T."/>
            <person name="Walk T."/>
            <person name="White J."/>
            <person name="Yandava C."/>
            <person name="Straight P."/>
            <person name="Clardy J."/>
            <person name="Hung D."/>
            <person name="Kolter R."/>
            <person name="Mekalanos J."/>
            <person name="Walker S."/>
            <person name="Walsh C.T."/>
            <person name="Wieland-Brown L.C."/>
            <person name="Haas B."/>
            <person name="Nusbaum C."/>
            <person name="Birren B."/>
        </authorList>
    </citation>
    <scope>NUCLEOTIDE SEQUENCE [LARGE SCALE GENOMIC DNA]</scope>
    <source>
        <strain evidence="3">DSM 40736 / JCM 4977 / BCRC 1201 / Tue 494</strain>
    </source>
</reference>
<sequence>MKDLRCDTEGTDGSADGATGPLPPPGLVDLFGGEMWWPSPELARGRAGSGSAPARTTGPGPG</sequence>
<name>D9XF51_STRVT</name>
<proteinExistence type="predicted"/>
<feature type="compositionally biased region" description="Low complexity" evidence="1">
    <location>
        <begin position="45"/>
        <end position="55"/>
    </location>
</feature>
<evidence type="ECO:0000256" key="1">
    <source>
        <dbReference type="SAM" id="MobiDB-lite"/>
    </source>
</evidence>
<dbReference type="HOGENOM" id="CLU_2902536_0_0_11"/>
<evidence type="ECO:0000313" key="3">
    <source>
        <dbReference type="Proteomes" id="UP000004184"/>
    </source>
</evidence>
<dbReference type="Proteomes" id="UP000004184">
    <property type="component" value="Unassembled WGS sequence"/>
</dbReference>
<gene>
    <name evidence="2" type="ORF">SSQG_01048</name>
</gene>
<protein>
    <submittedName>
        <fullName evidence="2">Predicted protein</fullName>
    </submittedName>
</protein>
<feature type="region of interest" description="Disordered" evidence="1">
    <location>
        <begin position="1"/>
        <end position="26"/>
    </location>
</feature>
<dbReference type="STRING" id="591159.SSQG_01048"/>
<evidence type="ECO:0000313" key="2">
    <source>
        <dbReference type="EMBL" id="EFL30530.1"/>
    </source>
</evidence>
<dbReference type="EMBL" id="GG657757">
    <property type="protein sequence ID" value="EFL30530.1"/>
    <property type="molecule type" value="Genomic_DNA"/>
</dbReference>
<feature type="region of interest" description="Disordered" evidence="1">
    <location>
        <begin position="39"/>
        <end position="62"/>
    </location>
</feature>
<dbReference type="AlphaFoldDB" id="D9XF51"/>
<organism evidence="2 3">
    <name type="scientific">Streptomyces viridochromogenes (strain DSM 40736 / JCM 4977 / BCRC 1201 / Tue 494)</name>
    <dbReference type="NCBI Taxonomy" id="591159"/>
    <lineage>
        <taxon>Bacteria</taxon>
        <taxon>Bacillati</taxon>
        <taxon>Actinomycetota</taxon>
        <taxon>Actinomycetes</taxon>
        <taxon>Kitasatosporales</taxon>
        <taxon>Streptomycetaceae</taxon>
        <taxon>Streptomyces</taxon>
    </lineage>
</organism>
<accession>D9XF51</accession>